<accession>A0A1F7I7E9</accession>
<protein>
    <submittedName>
        <fullName evidence="1">Uncharacterized protein</fullName>
    </submittedName>
</protein>
<proteinExistence type="predicted"/>
<dbReference type="Proteomes" id="UP000179024">
    <property type="component" value="Unassembled WGS sequence"/>
</dbReference>
<evidence type="ECO:0000313" key="2">
    <source>
        <dbReference type="Proteomes" id="UP000179024"/>
    </source>
</evidence>
<dbReference type="EMBL" id="MGAE01000021">
    <property type="protein sequence ID" value="OGK39300.1"/>
    <property type="molecule type" value="Genomic_DNA"/>
</dbReference>
<dbReference type="AlphaFoldDB" id="A0A1F7I7E9"/>
<name>A0A1F7I7E9_9BACT</name>
<evidence type="ECO:0000313" key="1">
    <source>
        <dbReference type="EMBL" id="OGK39300.1"/>
    </source>
</evidence>
<organism evidence="1 2">
    <name type="scientific">Candidatus Roizmanbacteria bacterium RIFCSPHIGHO2_12_FULL_44_10</name>
    <dbReference type="NCBI Taxonomy" id="1802054"/>
    <lineage>
        <taxon>Bacteria</taxon>
        <taxon>Candidatus Roizmaniibacteriota</taxon>
    </lineage>
</organism>
<comment type="caution">
    <text evidence="1">The sequence shown here is derived from an EMBL/GenBank/DDBJ whole genome shotgun (WGS) entry which is preliminary data.</text>
</comment>
<gene>
    <name evidence="1" type="ORF">A3F34_01800</name>
</gene>
<sequence length="182" mass="19907">MATGTEVTREPLTQERILAIKINAAMTALGLPDLDEQRRQAAVKSAILAIAYLAATAHRQWNSVLLSTNAREAGLTSFSRLRLDKSKAFVGLLILNSGAAIDRNSPHRLSFFATDWTDVTRVARLPNGVPVRGVPISEIPVGTTAMDFDGDEYSYLGLPRKWDINPYADMIIAETVTPLVRS</sequence>
<reference evidence="1 2" key="1">
    <citation type="journal article" date="2016" name="Nat. Commun.">
        <title>Thousands of microbial genomes shed light on interconnected biogeochemical processes in an aquifer system.</title>
        <authorList>
            <person name="Anantharaman K."/>
            <person name="Brown C.T."/>
            <person name="Hug L.A."/>
            <person name="Sharon I."/>
            <person name="Castelle C.J."/>
            <person name="Probst A.J."/>
            <person name="Thomas B.C."/>
            <person name="Singh A."/>
            <person name="Wilkins M.J."/>
            <person name="Karaoz U."/>
            <person name="Brodie E.L."/>
            <person name="Williams K.H."/>
            <person name="Hubbard S.S."/>
            <person name="Banfield J.F."/>
        </authorList>
    </citation>
    <scope>NUCLEOTIDE SEQUENCE [LARGE SCALE GENOMIC DNA]</scope>
</reference>